<evidence type="ECO:0000259" key="11">
    <source>
        <dbReference type="SMART" id="SM00934"/>
    </source>
</evidence>
<dbReference type="InterPro" id="IPR011060">
    <property type="entry name" value="RibuloseP-bd_barrel"/>
</dbReference>
<dbReference type="Gene3D" id="3.20.20.70">
    <property type="entry name" value="Aldolase class I"/>
    <property type="match status" value="1"/>
</dbReference>
<evidence type="ECO:0000313" key="12">
    <source>
        <dbReference type="EMBL" id="MBI1756951.1"/>
    </source>
</evidence>
<dbReference type="SUPFAM" id="SSF51366">
    <property type="entry name" value="Ribulose-phoshate binding barrel"/>
    <property type="match status" value="1"/>
</dbReference>
<evidence type="ECO:0000256" key="4">
    <source>
        <dbReference type="ARBA" id="ARBA00021923"/>
    </source>
</evidence>
<feature type="non-terminal residue" evidence="12">
    <location>
        <position position="183"/>
    </location>
</feature>
<sequence>MLTARQIICALDTGDLQEALAVTRRLAPHVGAFKVGHALTLPNGLDVLDRLRDAGASRIFLDLKFHDIPNSVALAVREAAKRGAWMMTLHIAGGPAMITAAAEEARAFGEDHAPLLVGVSVLTSLDQHILTDYLGVARELEEHTVALSKLGIDFGLDGVVCSAEEIKAIRKAIGHQGMIVTPG</sequence>
<proteinExistence type="predicted"/>
<evidence type="ECO:0000313" key="13">
    <source>
        <dbReference type="Proteomes" id="UP000727962"/>
    </source>
</evidence>
<dbReference type="InterPro" id="IPR001754">
    <property type="entry name" value="OMPdeCOase_dom"/>
</dbReference>
<reference evidence="12" key="1">
    <citation type="submission" date="2020-07" db="EMBL/GenBank/DDBJ databases">
        <title>Huge and variable diversity of episymbiotic CPR bacteria and DPANN archaea in groundwater ecosystems.</title>
        <authorList>
            <person name="He C.Y."/>
            <person name="Keren R."/>
            <person name="Whittaker M."/>
            <person name="Farag I.F."/>
            <person name="Doudna J."/>
            <person name="Cate J.H.D."/>
            <person name="Banfield J.F."/>
        </authorList>
    </citation>
    <scope>NUCLEOTIDE SEQUENCE</scope>
    <source>
        <strain evidence="12">NC_groundwater_17_Pr7_B-0.1um_64_12</strain>
    </source>
</reference>
<dbReference type="CDD" id="cd04725">
    <property type="entry name" value="OMP_decarboxylase_like"/>
    <property type="match status" value="1"/>
</dbReference>
<feature type="domain" description="Orotidine 5'-phosphate decarboxylase" evidence="11">
    <location>
        <begin position="6"/>
        <end position="173"/>
    </location>
</feature>
<comment type="function">
    <text evidence="1">Catalyzes the decarboxylation of orotidine 5'-monophosphate (OMP) to uridine 5'-monophosphate (UMP).</text>
</comment>
<feature type="active site" description="For OMPdecase activity" evidence="9">
    <location>
        <position position="64"/>
    </location>
</feature>
<evidence type="ECO:0000256" key="2">
    <source>
        <dbReference type="ARBA" id="ARBA00004861"/>
    </source>
</evidence>
<evidence type="ECO:0000256" key="5">
    <source>
        <dbReference type="ARBA" id="ARBA00022793"/>
    </source>
</evidence>
<feature type="binding site" evidence="10">
    <location>
        <position position="34"/>
    </location>
    <ligand>
        <name>substrate</name>
    </ligand>
</feature>
<evidence type="ECO:0000256" key="10">
    <source>
        <dbReference type="PIRSR" id="PIRSR614732-2"/>
    </source>
</evidence>
<dbReference type="EMBL" id="JACOSL010000046">
    <property type="protein sequence ID" value="MBI1756951.1"/>
    <property type="molecule type" value="Genomic_DNA"/>
</dbReference>
<evidence type="ECO:0000256" key="8">
    <source>
        <dbReference type="ARBA" id="ARBA00033428"/>
    </source>
</evidence>
<keyword evidence="5" id="KW-0210">Decarboxylase</keyword>
<dbReference type="GO" id="GO:0044205">
    <property type="term" value="P:'de novo' UMP biosynthetic process"/>
    <property type="evidence" value="ECO:0007669"/>
    <property type="project" value="InterPro"/>
</dbReference>
<comment type="pathway">
    <text evidence="2">Pyrimidine metabolism; UMP biosynthesis via de novo pathway; UMP from orotate: step 2/2.</text>
</comment>
<keyword evidence="6" id="KW-0665">Pyrimidine biosynthesis</keyword>
<protein>
    <recommendedName>
        <fullName evidence="4">Orotidine 5'-phosphate decarboxylase</fullName>
        <ecNumber evidence="3">4.1.1.23</ecNumber>
    </recommendedName>
    <alternativeName>
        <fullName evidence="8">OMP decarboxylase</fullName>
    </alternativeName>
</protein>
<name>A0A931LW71_FIMGI</name>
<dbReference type="InterPro" id="IPR013785">
    <property type="entry name" value="Aldolase_TIM"/>
</dbReference>
<dbReference type="PANTHER" id="PTHR32119">
    <property type="entry name" value="OROTIDINE 5'-PHOSPHATE DECARBOXYLASE"/>
    <property type="match status" value="1"/>
</dbReference>
<dbReference type="AlphaFoldDB" id="A0A931LW71"/>
<gene>
    <name evidence="12" type="primary">pyrF</name>
    <name evidence="12" type="ORF">HYR64_07590</name>
</gene>
<feature type="binding site" evidence="10">
    <location>
        <position position="123"/>
    </location>
    <ligand>
        <name>substrate</name>
    </ligand>
</feature>
<feature type="binding site" evidence="10">
    <location>
        <position position="12"/>
    </location>
    <ligand>
        <name>substrate</name>
    </ligand>
</feature>
<comment type="caution">
    <text evidence="12">The sequence shown here is derived from an EMBL/GenBank/DDBJ whole genome shotgun (WGS) entry which is preliminary data.</text>
</comment>
<evidence type="ECO:0000256" key="7">
    <source>
        <dbReference type="ARBA" id="ARBA00023239"/>
    </source>
</evidence>
<dbReference type="GO" id="GO:0004590">
    <property type="term" value="F:orotidine-5'-phosphate decarboxylase activity"/>
    <property type="evidence" value="ECO:0007669"/>
    <property type="project" value="UniProtKB-EC"/>
</dbReference>
<evidence type="ECO:0000256" key="6">
    <source>
        <dbReference type="ARBA" id="ARBA00022975"/>
    </source>
</evidence>
<feature type="active site" description="For OMPdecase activity" evidence="9">
    <location>
        <position position="67"/>
    </location>
</feature>
<dbReference type="InterPro" id="IPR014732">
    <property type="entry name" value="OMPdecase"/>
</dbReference>
<dbReference type="PANTHER" id="PTHR32119:SF2">
    <property type="entry name" value="OROTIDINE 5'-PHOSPHATE DECARBOXYLASE"/>
    <property type="match status" value="1"/>
</dbReference>
<dbReference type="Proteomes" id="UP000727962">
    <property type="component" value="Unassembled WGS sequence"/>
</dbReference>
<dbReference type="NCBIfam" id="TIGR01740">
    <property type="entry name" value="pyrF"/>
    <property type="match status" value="1"/>
</dbReference>
<feature type="active site" description="For OMPdecase activity" evidence="9">
    <location>
        <position position="62"/>
    </location>
</feature>
<evidence type="ECO:0000256" key="1">
    <source>
        <dbReference type="ARBA" id="ARBA00002356"/>
    </source>
</evidence>
<accession>A0A931LW71</accession>
<dbReference type="SMART" id="SM00934">
    <property type="entry name" value="OMPdecase"/>
    <property type="match status" value="1"/>
</dbReference>
<dbReference type="EC" id="4.1.1.23" evidence="3"/>
<evidence type="ECO:0000256" key="3">
    <source>
        <dbReference type="ARBA" id="ARBA00012321"/>
    </source>
</evidence>
<dbReference type="Pfam" id="PF00215">
    <property type="entry name" value="OMPdecase"/>
    <property type="match status" value="1"/>
</dbReference>
<organism evidence="12 13">
    <name type="scientific">Fimbriimonas ginsengisoli</name>
    <dbReference type="NCBI Taxonomy" id="1005039"/>
    <lineage>
        <taxon>Bacteria</taxon>
        <taxon>Bacillati</taxon>
        <taxon>Armatimonadota</taxon>
        <taxon>Fimbriimonadia</taxon>
        <taxon>Fimbriimonadales</taxon>
        <taxon>Fimbriimonadaceae</taxon>
        <taxon>Fimbriimonas</taxon>
    </lineage>
</organism>
<dbReference type="GO" id="GO:0006207">
    <property type="term" value="P:'de novo' pyrimidine nucleobase biosynthetic process"/>
    <property type="evidence" value="ECO:0007669"/>
    <property type="project" value="InterPro"/>
</dbReference>
<evidence type="ECO:0000256" key="9">
    <source>
        <dbReference type="PIRSR" id="PIRSR614732-1"/>
    </source>
</evidence>
<dbReference type="GO" id="GO:0005829">
    <property type="term" value="C:cytosol"/>
    <property type="evidence" value="ECO:0007669"/>
    <property type="project" value="TreeGrafter"/>
</dbReference>
<keyword evidence="7 12" id="KW-0456">Lyase</keyword>